<evidence type="ECO:0000259" key="5">
    <source>
        <dbReference type="Pfam" id="PF06278"/>
    </source>
</evidence>
<proteinExistence type="inferred from homology"/>
<protein>
    <submittedName>
        <fullName evidence="7">Condensin-2 complex subunit H2</fullName>
    </submittedName>
</protein>
<dbReference type="GO" id="GO:0000796">
    <property type="term" value="C:condensin complex"/>
    <property type="evidence" value="ECO:0007669"/>
    <property type="project" value="TreeGrafter"/>
</dbReference>
<dbReference type="GO" id="GO:0051306">
    <property type="term" value="P:mitotic sister chromatid separation"/>
    <property type="evidence" value="ECO:0007669"/>
    <property type="project" value="TreeGrafter"/>
</dbReference>
<dbReference type="Proteomes" id="UP000236333">
    <property type="component" value="Unassembled WGS sequence"/>
</dbReference>
<evidence type="ECO:0000256" key="3">
    <source>
        <dbReference type="ARBA" id="ARBA00023242"/>
    </source>
</evidence>
<evidence type="ECO:0000259" key="6">
    <source>
        <dbReference type="Pfam" id="PF16858"/>
    </source>
</evidence>
<evidence type="ECO:0000256" key="4">
    <source>
        <dbReference type="SAM" id="MobiDB-lite"/>
    </source>
</evidence>
<feature type="compositionally biased region" description="Gly residues" evidence="4">
    <location>
        <begin position="662"/>
        <end position="673"/>
    </location>
</feature>
<dbReference type="GO" id="GO:0010032">
    <property type="term" value="P:meiotic chromosome condensation"/>
    <property type="evidence" value="ECO:0007669"/>
    <property type="project" value="TreeGrafter"/>
</dbReference>
<organism evidence="7 8">
    <name type="scientific">Tetrabaena socialis</name>
    <dbReference type="NCBI Taxonomy" id="47790"/>
    <lineage>
        <taxon>Eukaryota</taxon>
        <taxon>Viridiplantae</taxon>
        <taxon>Chlorophyta</taxon>
        <taxon>core chlorophytes</taxon>
        <taxon>Chlorophyceae</taxon>
        <taxon>CS clade</taxon>
        <taxon>Chlamydomonadales</taxon>
        <taxon>Tetrabaenaceae</taxon>
        <taxon>Tetrabaena</taxon>
    </lineage>
</organism>
<dbReference type="PANTHER" id="PTHR14324:SF3">
    <property type="entry name" value="CONDENSIN-2 COMPLEX SUBUNIT H2"/>
    <property type="match status" value="1"/>
</dbReference>
<comment type="caution">
    <text evidence="7">The sequence shown here is derived from an EMBL/GenBank/DDBJ whole genome shotgun (WGS) entry which is preliminary data.</text>
</comment>
<reference evidence="7 8" key="1">
    <citation type="journal article" date="2017" name="Mol. Biol. Evol.">
        <title>The 4-celled Tetrabaena socialis nuclear genome reveals the essential components for genetic control of cell number at the origin of multicellularity in the volvocine lineage.</title>
        <authorList>
            <person name="Featherston J."/>
            <person name="Arakaki Y."/>
            <person name="Hanschen E.R."/>
            <person name="Ferris P.J."/>
            <person name="Michod R.E."/>
            <person name="Olson B.J.S.C."/>
            <person name="Nozaki H."/>
            <person name="Durand P.M."/>
        </authorList>
    </citation>
    <scope>NUCLEOTIDE SEQUENCE [LARGE SCALE GENOMIC DNA]</scope>
    <source>
        <strain evidence="7 8">NIES-571</strain>
    </source>
</reference>
<dbReference type="InterPro" id="IPR031739">
    <property type="entry name" value="Ncaph2"/>
</dbReference>
<keyword evidence="3" id="KW-0539">Nucleus</keyword>
<dbReference type="Pfam" id="PF06278">
    <property type="entry name" value="CNDH2_N"/>
    <property type="match status" value="1"/>
</dbReference>
<feature type="region of interest" description="Disordered" evidence="4">
    <location>
        <begin position="653"/>
        <end position="717"/>
    </location>
</feature>
<name>A0A2J7ZZ99_9CHLO</name>
<sequence>MADYDDDDDLKDLKENRFAFLLKPIRDLQDNFNVDLAHELEEYLEQLENAQFVFEGAKPGVGMVDFAEAALLIQGSMCVYSKKVEYLFNLVYQALEAVKGRKRQQALGPDGQPLEGEATQAAPRGRGAAARGGDADDDADGLERFWDVEPLLKESADLDLAPGDGLLPAAGTSVRPPAALLALEDHGQGAASSTSGKSDGDSGVFRLQQCVVHCSGALLLDTRDGDMYDQELRFIGQRHRAKELQHATAASQMDIHPTQLMPLPPTQAHAPGPGPAPAQQEPAPNGAADAAIDMDQGGPSHDDYDDGGGGGGDSWQSDDEGGMGAPAEGAGDVPHPAPEATGTGTAAHAPEEAAAQEGPGRQKQPRKAACQARQTYVALAGAGGTAGPIFDRQDAAAADEAANAEEADAGGPPARDYDGDDGFGGGGGGSDIDDDANPFGAAADGAWPCTADGGGAGGEGGLFGGPGRFPGAGGGVLSPLMARLSGAEAGMAVDGAEQPSYEELCRAHMESLLCAAAAREVQSDLARRVSSWRQRIDPAEEARPAFDIQDYGERLLGRLQAVDSQVTDQRMVEAEGGSAGLEAGLRIAFANVALNMQKFEVSRMFSAMLQLINNRNVAIFKASESGLKPGEVPTEPFTLTLLSIDMYHKSMGARLAAPPPRGGGASPGGGGGADNNDQENRATQHPLPRQAKGRGKAGGVGKRAKKAAALADSDADD</sequence>
<evidence type="ECO:0000256" key="1">
    <source>
        <dbReference type="ARBA" id="ARBA00004123"/>
    </source>
</evidence>
<evidence type="ECO:0000313" key="8">
    <source>
        <dbReference type="Proteomes" id="UP000236333"/>
    </source>
</evidence>
<feature type="compositionally biased region" description="Low complexity" evidence="4">
    <location>
        <begin position="325"/>
        <end position="359"/>
    </location>
</feature>
<dbReference type="GO" id="GO:0003682">
    <property type="term" value="F:chromatin binding"/>
    <property type="evidence" value="ECO:0007669"/>
    <property type="project" value="TreeGrafter"/>
</dbReference>
<gene>
    <name evidence="7" type="ORF">TSOC_008140</name>
</gene>
<comment type="similarity">
    <text evidence="2">Belongs to the CND2 H2 (condensin-2 subunit 2) family.</text>
</comment>
<accession>A0A2J7ZZ99</accession>
<dbReference type="Pfam" id="PF16858">
    <property type="entry name" value="CNDH2_C"/>
    <property type="match status" value="1"/>
</dbReference>
<dbReference type="PANTHER" id="PTHR14324">
    <property type="entry name" value="CONDENSIN-2 COMPLEX SUBUNIT H2"/>
    <property type="match status" value="1"/>
</dbReference>
<dbReference type="GO" id="GO:0005634">
    <property type="term" value="C:nucleus"/>
    <property type="evidence" value="ECO:0007669"/>
    <property type="project" value="UniProtKB-SubCell"/>
</dbReference>
<feature type="domain" description="Condensin-2 complex subunit H2 C-terminal" evidence="6">
    <location>
        <begin position="500"/>
        <end position="651"/>
    </location>
</feature>
<feature type="region of interest" description="Disordered" evidence="4">
    <location>
        <begin position="258"/>
        <end position="369"/>
    </location>
</feature>
<dbReference type="OrthoDB" id="10038475at2759"/>
<dbReference type="AlphaFoldDB" id="A0A2J7ZZ99"/>
<keyword evidence="8" id="KW-1185">Reference proteome</keyword>
<feature type="domain" description="Condensin II complex subunit H2 N-terminal" evidence="5">
    <location>
        <begin position="17"/>
        <end position="106"/>
    </location>
</feature>
<dbReference type="InterPro" id="IPR009378">
    <property type="entry name" value="H2_N"/>
</dbReference>
<feature type="region of interest" description="Disordered" evidence="4">
    <location>
        <begin position="395"/>
        <end position="436"/>
    </location>
</feature>
<evidence type="ECO:0000256" key="2">
    <source>
        <dbReference type="ARBA" id="ARBA00007844"/>
    </source>
</evidence>
<comment type="subcellular location">
    <subcellularLocation>
        <location evidence="1">Nucleus</location>
    </subcellularLocation>
</comment>
<feature type="region of interest" description="Disordered" evidence="4">
    <location>
        <begin position="104"/>
        <end position="138"/>
    </location>
</feature>
<evidence type="ECO:0000313" key="7">
    <source>
        <dbReference type="EMBL" id="PNH05578.1"/>
    </source>
</evidence>
<dbReference type="EMBL" id="PGGS01000295">
    <property type="protein sequence ID" value="PNH05578.1"/>
    <property type="molecule type" value="Genomic_DNA"/>
</dbReference>
<dbReference type="InterPro" id="IPR031737">
    <property type="entry name" value="CNDH2_C"/>
</dbReference>
<feature type="compositionally biased region" description="Low complexity" evidence="4">
    <location>
        <begin position="266"/>
        <end position="288"/>
    </location>
</feature>